<feature type="domain" description="PGG" evidence="8">
    <location>
        <begin position="45"/>
        <end position="140"/>
    </location>
</feature>
<protein>
    <recommendedName>
        <fullName evidence="8">PGG domain-containing protein</fullName>
    </recommendedName>
</protein>
<keyword evidence="4 7" id="KW-1133">Transmembrane helix</keyword>
<dbReference type="Proteomes" id="UP001054252">
    <property type="component" value="Unassembled WGS sequence"/>
</dbReference>
<evidence type="ECO:0000256" key="6">
    <source>
        <dbReference type="ARBA" id="ARBA00023136"/>
    </source>
</evidence>
<dbReference type="InterPro" id="IPR026961">
    <property type="entry name" value="PGG_dom"/>
</dbReference>
<evidence type="ECO:0000256" key="5">
    <source>
        <dbReference type="ARBA" id="ARBA00023043"/>
    </source>
</evidence>
<gene>
    <name evidence="9" type="ORF">SLEP1_g35654</name>
</gene>
<feature type="transmembrane region" description="Helical" evidence="7">
    <location>
        <begin position="128"/>
        <end position="146"/>
    </location>
</feature>
<keyword evidence="2 7" id="KW-0812">Transmembrane</keyword>
<evidence type="ECO:0000313" key="10">
    <source>
        <dbReference type="Proteomes" id="UP001054252"/>
    </source>
</evidence>
<evidence type="ECO:0000256" key="3">
    <source>
        <dbReference type="ARBA" id="ARBA00022737"/>
    </source>
</evidence>
<dbReference type="PANTHER" id="PTHR24186">
    <property type="entry name" value="PROTEIN PHOSPHATASE 1 REGULATORY SUBUNIT"/>
    <property type="match status" value="1"/>
</dbReference>
<comment type="subcellular location">
    <subcellularLocation>
        <location evidence="1">Membrane</location>
        <topology evidence="1">Multi-pass membrane protein</topology>
    </subcellularLocation>
</comment>
<evidence type="ECO:0000259" key="8">
    <source>
        <dbReference type="Pfam" id="PF13962"/>
    </source>
</evidence>
<dbReference type="PANTHER" id="PTHR24186:SF37">
    <property type="entry name" value="PGG DOMAIN-CONTAINING PROTEIN"/>
    <property type="match status" value="1"/>
</dbReference>
<evidence type="ECO:0000313" key="9">
    <source>
        <dbReference type="EMBL" id="GKV26325.1"/>
    </source>
</evidence>
<dbReference type="GO" id="GO:0005886">
    <property type="term" value="C:plasma membrane"/>
    <property type="evidence" value="ECO:0007669"/>
    <property type="project" value="TreeGrafter"/>
</dbReference>
<comment type="caution">
    <text evidence="9">The sequence shown here is derived from an EMBL/GenBank/DDBJ whole genome shotgun (WGS) entry which is preliminary data.</text>
</comment>
<keyword evidence="10" id="KW-1185">Reference proteome</keyword>
<evidence type="ECO:0000256" key="4">
    <source>
        <dbReference type="ARBA" id="ARBA00022989"/>
    </source>
</evidence>
<proteinExistence type="predicted"/>
<keyword evidence="3" id="KW-0677">Repeat</keyword>
<dbReference type="EMBL" id="BPVZ01000071">
    <property type="protein sequence ID" value="GKV26325.1"/>
    <property type="molecule type" value="Genomic_DNA"/>
</dbReference>
<sequence length="182" mass="19918">MAAGTGAPLFIGPVIEEVDDLVKKIIGPLIEQIQYDDEREPKKYQIRNLILVIVTVIAAMTFQAGINPPGGLWQDNQKEHVAGSAIFAYRKPAAFYVFLVFNTMAFTTSAFIIFCFTQRFPLGLEIRLAIVFLIVTYACAVSAIIPPESANLAYILLVALLPIVVLSLICRCTRPEAAAGNN</sequence>
<feature type="transmembrane region" description="Helical" evidence="7">
    <location>
        <begin position="93"/>
        <end position="116"/>
    </location>
</feature>
<feature type="transmembrane region" description="Helical" evidence="7">
    <location>
        <begin position="152"/>
        <end position="170"/>
    </location>
</feature>
<name>A0AAV5KNU5_9ROSI</name>
<keyword evidence="6 7" id="KW-0472">Membrane</keyword>
<dbReference type="AlphaFoldDB" id="A0AAV5KNU5"/>
<evidence type="ECO:0000256" key="1">
    <source>
        <dbReference type="ARBA" id="ARBA00004141"/>
    </source>
</evidence>
<dbReference type="Pfam" id="PF13962">
    <property type="entry name" value="PGG"/>
    <property type="match status" value="1"/>
</dbReference>
<keyword evidence="5" id="KW-0040">ANK repeat</keyword>
<reference evidence="9 10" key="1">
    <citation type="journal article" date="2021" name="Commun. Biol.">
        <title>The genome of Shorea leprosula (Dipterocarpaceae) highlights the ecological relevance of drought in aseasonal tropical rainforests.</title>
        <authorList>
            <person name="Ng K.K.S."/>
            <person name="Kobayashi M.J."/>
            <person name="Fawcett J.A."/>
            <person name="Hatakeyama M."/>
            <person name="Paape T."/>
            <person name="Ng C.H."/>
            <person name="Ang C.C."/>
            <person name="Tnah L.H."/>
            <person name="Lee C.T."/>
            <person name="Nishiyama T."/>
            <person name="Sese J."/>
            <person name="O'Brien M.J."/>
            <person name="Copetti D."/>
            <person name="Mohd Noor M.I."/>
            <person name="Ong R.C."/>
            <person name="Putra M."/>
            <person name="Sireger I.Z."/>
            <person name="Indrioko S."/>
            <person name="Kosugi Y."/>
            <person name="Izuno A."/>
            <person name="Isagi Y."/>
            <person name="Lee S.L."/>
            <person name="Shimizu K.K."/>
        </authorList>
    </citation>
    <scope>NUCLEOTIDE SEQUENCE [LARGE SCALE GENOMIC DNA]</scope>
    <source>
        <strain evidence="9">214</strain>
    </source>
</reference>
<evidence type="ECO:0000256" key="7">
    <source>
        <dbReference type="SAM" id="Phobius"/>
    </source>
</evidence>
<feature type="transmembrane region" description="Helical" evidence="7">
    <location>
        <begin position="49"/>
        <end position="66"/>
    </location>
</feature>
<organism evidence="9 10">
    <name type="scientific">Rubroshorea leprosula</name>
    <dbReference type="NCBI Taxonomy" id="152421"/>
    <lineage>
        <taxon>Eukaryota</taxon>
        <taxon>Viridiplantae</taxon>
        <taxon>Streptophyta</taxon>
        <taxon>Embryophyta</taxon>
        <taxon>Tracheophyta</taxon>
        <taxon>Spermatophyta</taxon>
        <taxon>Magnoliopsida</taxon>
        <taxon>eudicotyledons</taxon>
        <taxon>Gunneridae</taxon>
        <taxon>Pentapetalae</taxon>
        <taxon>rosids</taxon>
        <taxon>malvids</taxon>
        <taxon>Malvales</taxon>
        <taxon>Dipterocarpaceae</taxon>
        <taxon>Rubroshorea</taxon>
    </lineage>
</organism>
<evidence type="ECO:0000256" key="2">
    <source>
        <dbReference type="ARBA" id="ARBA00022692"/>
    </source>
</evidence>
<accession>A0AAV5KNU5</accession>